<evidence type="ECO:0000313" key="1">
    <source>
        <dbReference type="EMBL" id="KAK0641420.1"/>
    </source>
</evidence>
<proteinExistence type="predicted"/>
<sequence length="215" mass="24620">MRAFLPIPNQAVRESVLEYKGMATVLDTRVVCVRPKIEGLRIFSSTKSTNVINGTISADREFPGQLEAKSFPKKQNLTRGYVVIDKNALFDDETSQRGFPDDWDEEWPVRLCNVKVQMETMQSELRSPGLSFDVVVPAPNETFPQQTYVMQAIVDIPDSVTQNPEGQRLSLCVYCTMRFDQNFFLARSFRLSPLPSFRARCVRPVGTQLWRCRRC</sequence>
<comment type="caution">
    <text evidence="1">The sequence shown here is derived from an EMBL/GenBank/DDBJ whole genome shotgun (WGS) entry which is preliminary data.</text>
</comment>
<reference evidence="1" key="1">
    <citation type="submission" date="2023-06" db="EMBL/GenBank/DDBJ databases">
        <title>Genome-scale phylogeny and comparative genomics of the fungal order Sordariales.</title>
        <authorList>
            <consortium name="Lawrence Berkeley National Laboratory"/>
            <person name="Hensen N."/>
            <person name="Bonometti L."/>
            <person name="Westerberg I."/>
            <person name="Brannstrom I.O."/>
            <person name="Guillou S."/>
            <person name="Cros-Aarteil S."/>
            <person name="Calhoun S."/>
            <person name="Haridas S."/>
            <person name="Kuo A."/>
            <person name="Mondo S."/>
            <person name="Pangilinan J."/>
            <person name="Riley R."/>
            <person name="Labutti K."/>
            <person name="Andreopoulos B."/>
            <person name="Lipzen A."/>
            <person name="Chen C."/>
            <person name="Yanf M."/>
            <person name="Daum C."/>
            <person name="Ng V."/>
            <person name="Clum A."/>
            <person name="Steindorff A."/>
            <person name="Ohm R."/>
            <person name="Martin F."/>
            <person name="Silar P."/>
            <person name="Natvig D."/>
            <person name="Lalanne C."/>
            <person name="Gautier V."/>
            <person name="Ament-Velasquez S.L."/>
            <person name="Kruys A."/>
            <person name="Hutchinson M.I."/>
            <person name="Powell A.J."/>
            <person name="Barry K."/>
            <person name="Miller A.N."/>
            <person name="Grigoriev I.V."/>
            <person name="Debuchy R."/>
            <person name="Gladieux P."/>
            <person name="Thoren M.H."/>
            <person name="Johannesson H."/>
        </authorList>
    </citation>
    <scope>NUCLEOTIDE SEQUENCE</scope>
    <source>
        <strain evidence="1">SMH2532-1</strain>
    </source>
</reference>
<name>A0AA40CK59_9PEZI</name>
<protein>
    <submittedName>
        <fullName evidence="1">Uncharacterized protein</fullName>
    </submittedName>
</protein>
<dbReference type="AlphaFoldDB" id="A0AA40CK59"/>
<evidence type="ECO:0000313" key="2">
    <source>
        <dbReference type="Proteomes" id="UP001174936"/>
    </source>
</evidence>
<dbReference type="EMBL" id="JAULSV010000006">
    <property type="protein sequence ID" value="KAK0641420.1"/>
    <property type="molecule type" value="Genomic_DNA"/>
</dbReference>
<accession>A0AA40CK59</accession>
<keyword evidence="2" id="KW-1185">Reference proteome</keyword>
<gene>
    <name evidence="1" type="ORF">B0T16DRAFT_214446</name>
</gene>
<organism evidence="1 2">
    <name type="scientific">Cercophora newfieldiana</name>
    <dbReference type="NCBI Taxonomy" id="92897"/>
    <lineage>
        <taxon>Eukaryota</taxon>
        <taxon>Fungi</taxon>
        <taxon>Dikarya</taxon>
        <taxon>Ascomycota</taxon>
        <taxon>Pezizomycotina</taxon>
        <taxon>Sordariomycetes</taxon>
        <taxon>Sordariomycetidae</taxon>
        <taxon>Sordariales</taxon>
        <taxon>Lasiosphaeriaceae</taxon>
        <taxon>Cercophora</taxon>
    </lineage>
</organism>
<dbReference type="Proteomes" id="UP001174936">
    <property type="component" value="Unassembled WGS sequence"/>
</dbReference>